<evidence type="ECO:0000313" key="1">
    <source>
        <dbReference type="EMBL" id="ATN92105.1"/>
    </source>
</evidence>
<organism evidence="1 2">
    <name type="scientific">Mycobacterium phage Terminus</name>
    <dbReference type="NCBI Taxonomy" id="2041552"/>
    <lineage>
        <taxon>Viruses</taxon>
        <taxon>Duplodnaviria</taxon>
        <taxon>Heunggongvirae</taxon>
        <taxon>Uroviricota</taxon>
        <taxon>Caudoviricetes</taxon>
        <taxon>Kostyavirus</taxon>
        <taxon>Kostyavirus CJW1</taxon>
    </lineage>
</organism>
<sequence>MTTKRSKSGWAIRKEENDFGAPGKSWFMIGPDGRKKWCPSWEFALIMLPLEQTYHFITDMKTIEEPTTWTANSSPSTSRPMTLS</sequence>
<evidence type="ECO:0000313" key="2">
    <source>
        <dbReference type="Proteomes" id="UP000229642"/>
    </source>
</evidence>
<name>A0A2D1GJT3_9CAUD</name>
<dbReference type="EMBL" id="MF919535">
    <property type="protein sequence ID" value="ATN92105.1"/>
    <property type="molecule type" value="Genomic_DNA"/>
</dbReference>
<proteinExistence type="predicted"/>
<reference evidence="1 2" key="1">
    <citation type="submission" date="2017-09" db="EMBL/GenBank/DDBJ databases">
        <authorList>
            <person name="De los Santos T."/>
            <person name="Kan J."/>
            <person name="Lopez B."/>
            <person name="Louie K."/>
            <person name="Ocampo C."/>
            <person name="Joh S."/>
            <person name="Ng R."/>
            <person name="Pirino G."/>
            <person name="Reddi K."/>
            <person name="Moberg-Parker J."/>
            <person name="Garlena R.A."/>
            <person name="Russell D.A."/>
            <person name="Pope W.H."/>
            <person name="Jacobs-Sera D."/>
            <person name="Hendrix R.W."/>
            <person name="Hatfull G.F."/>
        </authorList>
    </citation>
    <scope>NUCLEOTIDE SEQUENCE [LARGE SCALE GENOMIC DNA]</scope>
</reference>
<accession>A0A2D1GJT3</accession>
<protein>
    <submittedName>
        <fullName evidence="1">Uncharacterized protein</fullName>
    </submittedName>
</protein>
<dbReference type="Proteomes" id="UP000229642">
    <property type="component" value="Segment"/>
</dbReference>
<gene>
    <name evidence="1" type="ORF">SEA_TERMINUS_122</name>
</gene>